<organism evidence="1 2">
    <name type="scientific">Saitozyma podzolica</name>
    <dbReference type="NCBI Taxonomy" id="1890683"/>
    <lineage>
        <taxon>Eukaryota</taxon>
        <taxon>Fungi</taxon>
        <taxon>Dikarya</taxon>
        <taxon>Basidiomycota</taxon>
        <taxon>Agaricomycotina</taxon>
        <taxon>Tremellomycetes</taxon>
        <taxon>Tremellales</taxon>
        <taxon>Trimorphomycetaceae</taxon>
        <taxon>Saitozyma</taxon>
    </lineage>
</organism>
<comment type="caution">
    <text evidence="1">The sequence shown here is derived from an EMBL/GenBank/DDBJ whole genome shotgun (WGS) entry which is preliminary data.</text>
</comment>
<dbReference type="EMBL" id="RSCD01000020">
    <property type="protein sequence ID" value="RSH85531.1"/>
    <property type="molecule type" value="Genomic_DNA"/>
</dbReference>
<dbReference type="STRING" id="1890683.A0A427Y389"/>
<proteinExistence type="predicted"/>
<name>A0A427Y389_9TREE</name>
<dbReference type="OrthoDB" id="3163292at2759"/>
<accession>A0A427Y389</accession>
<gene>
    <name evidence="1" type="ORF">EHS25_004927</name>
</gene>
<reference evidence="1 2" key="1">
    <citation type="submission" date="2018-11" db="EMBL/GenBank/DDBJ databases">
        <title>Genome sequence of Saitozyma podzolica DSM 27192.</title>
        <authorList>
            <person name="Aliyu H."/>
            <person name="Gorte O."/>
            <person name="Ochsenreither K."/>
        </authorList>
    </citation>
    <scope>NUCLEOTIDE SEQUENCE [LARGE SCALE GENOMIC DNA]</scope>
    <source>
        <strain evidence="1 2">DSM 27192</strain>
    </source>
</reference>
<evidence type="ECO:0008006" key="3">
    <source>
        <dbReference type="Google" id="ProtNLM"/>
    </source>
</evidence>
<dbReference type="AlphaFoldDB" id="A0A427Y389"/>
<evidence type="ECO:0000313" key="2">
    <source>
        <dbReference type="Proteomes" id="UP000279259"/>
    </source>
</evidence>
<sequence length="299" mass="33632">MAQELRLNVRGARPLPATEMEAREVLNGERTWLRTWFNLVAVDYLLAIQNSLPRMLPEDSGDDLAESMASDLRYPCPGASTLAPWIAIHRLSWCYTALPGAMKDSPLCLRVLDWLEADFKRWDDNWLGRAAEHSFEQVQISMLKLCAALFRFHLAEYRLFQAAALSVGNVFQTDFVPHEFLPYCFTMGWSALAITSVWLNIFCMSLEYRSRVLEILTAIQVSTAAASLGPDDMAGYLSRLVKHVLDNVFVVRKTLWRHLPSATSSSTALPVVSSSQAACEEPLNPFSETLLPSGDDEIW</sequence>
<keyword evidence="2" id="KW-1185">Reference proteome</keyword>
<protein>
    <recommendedName>
        <fullName evidence="3">Transcription factor domain-containing protein</fullName>
    </recommendedName>
</protein>
<evidence type="ECO:0000313" key="1">
    <source>
        <dbReference type="EMBL" id="RSH85531.1"/>
    </source>
</evidence>
<dbReference type="Proteomes" id="UP000279259">
    <property type="component" value="Unassembled WGS sequence"/>
</dbReference>